<accession>A0A4P8XKG6</accession>
<organism evidence="1 2">
    <name type="scientific">Paenibacillus algicola</name>
    <dbReference type="NCBI Taxonomy" id="2565926"/>
    <lineage>
        <taxon>Bacteria</taxon>
        <taxon>Bacillati</taxon>
        <taxon>Bacillota</taxon>
        <taxon>Bacilli</taxon>
        <taxon>Bacillales</taxon>
        <taxon>Paenibacillaceae</taxon>
        <taxon>Paenibacillus</taxon>
    </lineage>
</organism>
<evidence type="ECO:0000313" key="1">
    <source>
        <dbReference type="EMBL" id="QCT03196.1"/>
    </source>
</evidence>
<dbReference type="KEGG" id="palo:E6C60_2484"/>
<dbReference type="EMBL" id="CP040396">
    <property type="protein sequence ID" value="QCT03196.1"/>
    <property type="molecule type" value="Genomic_DNA"/>
</dbReference>
<sequence>MAVDQRLFPLLTIKVNMNPAAPANKKYRIFSFMATIPLFPFVHCVW</sequence>
<gene>
    <name evidence="1" type="ORF">E6C60_2484</name>
</gene>
<proteinExistence type="predicted"/>
<dbReference type="Proteomes" id="UP000300879">
    <property type="component" value="Chromosome"/>
</dbReference>
<evidence type="ECO:0000313" key="2">
    <source>
        <dbReference type="Proteomes" id="UP000300879"/>
    </source>
</evidence>
<reference evidence="1 2" key="1">
    <citation type="submission" date="2019-05" db="EMBL/GenBank/DDBJ databases">
        <authorList>
            <person name="Chen C."/>
        </authorList>
    </citation>
    <scope>NUCLEOTIDE SEQUENCE [LARGE SCALE GENOMIC DNA]</scope>
    <source>
        <strain evidence="1 2">HB172198</strain>
    </source>
</reference>
<dbReference type="AlphaFoldDB" id="A0A4P8XKG6"/>
<name>A0A4P8XKG6_9BACL</name>
<keyword evidence="2" id="KW-1185">Reference proteome</keyword>
<protein>
    <submittedName>
        <fullName evidence="1">Uncharacterized protein</fullName>
    </submittedName>
</protein>